<protein>
    <submittedName>
        <fullName evidence="2">Uncharacterized protein</fullName>
    </submittedName>
</protein>
<feature type="region of interest" description="Disordered" evidence="1">
    <location>
        <begin position="20"/>
        <end position="45"/>
    </location>
</feature>
<evidence type="ECO:0000313" key="2">
    <source>
        <dbReference type="EMBL" id="KZP17150.1"/>
    </source>
</evidence>
<name>A0A166FTN0_9AGAM</name>
<feature type="compositionally biased region" description="Pro residues" evidence="1">
    <location>
        <begin position="28"/>
        <end position="45"/>
    </location>
</feature>
<dbReference type="EMBL" id="KV417586">
    <property type="protein sequence ID" value="KZP17150.1"/>
    <property type="molecule type" value="Genomic_DNA"/>
</dbReference>
<proteinExistence type="predicted"/>
<evidence type="ECO:0000313" key="3">
    <source>
        <dbReference type="Proteomes" id="UP000076532"/>
    </source>
</evidence>
<sequence>MCDHKDLFSRRCYISSASSCADAHSSSDPPPSLLPSPSISVPPTPSSCFSFSSPSMCFFACPSSSSSTAPYSSSSRCTVADPCNRAAPNALPNCPPCACTFAPCSSNNRTMP</sequence>
<accession>A0A166FTN0</accession>
<keyword evidence="3" id="KW-1185">Reference proteome</keyword>
<dbReference type="Proteomes" id="UP000076532">
    <property type="component" value="Unassembled WGS sequence"/>
</dbReference>
<reference evidence="2 3" key="1">
    <citation type="journal article" date="2016" name="Mol. Biol. Evol.">
        <title>Comparative Genomics of Early-Diverging Mushroom-Forming Fungi Provides Insights into the Origins of Lignocellulose Decay Capabilities.</title>
        <authorList>
            <person name="Nagy L.G."/>
            <person name="Riley R."/>
            <person name="Tritt A."/>
            <person name="Adam C."/>
            <person name="Daum C."/>
            <person name="Floudas D."/>
            <person name="Sun H."/>
            <person name="Yadav J.S."/>
            <person name="Pangilinan J."/>
            <person name="Larsson K.H."/>
            <person name="Matsuura K."/>
            <person name="Barry K."/>
            <person name="Labutti K."/>
            <person name="Kuo R."/>
            <person name="Ohm R.A."/>
            <person name="Bhattacharya S.S."/>
            <person name="Shirouzu T."/>
            <person name="Yoshinaga Y."/>
            <person name="Martin F.M."/>
            <person name="Grigoriev I.V."/>
            <person name="Hibbett D.S."/>
        </authorList>
    </citation>
    <scope>NUCLEOTIDE SEQUENCE [LARGE SCALE GENOMIC DNA]</scope>
    <source>
        <strain evidence="2 3">CBS 109695</strain>
    </source>
</reference>
<dbReference type="AlphaFoldDB" id="A0A166FTN0"/>
<gene>
    <name evidence="2" type="ORF">FIBSPDRAFT_36279</name>
</gene>
<organism evidence="2 3">
    <name type="scientific">Athelia psychrophila</name>
    <dbReference type="NCBI Taxonomy" id="1759441"/>
    <lineage>
        <taxon>Eukaryota</taxon>
        <taxon>Fungi</taxon>
        <taxon>Dikarya</taxon>
        <taxon>Basidiomycota</taxon>
        <taxon>Agaricomycotina</taxon>
        <taxon>Agaricomycetes</taxon>
        <taxon>Agaricomycetidae</taxon>
        <taxon>Atheliales</taxon>
        <taxon>Atheliaceae</taxon>
        <taxon>Athelia</taxon>
    </lineage>
</organism>
<evidence type="ECO:0000256" key="1">
    <source>
        <dbReference type="SAM" id="MobiDB-lite"/>
    </source>
</evidence>